<keyword evidence="4 10" id="KW-0337">GPI-anchor biosynthesis</keyword>
<dbReference type="UniPathway" id="UPA00196"/>
<comment type="function">
    <text evidence="10">Stabilizing subunit of the glycosylphosphatidylinositol-mannosyltransferase I complex which catalyzes the transfer of the first mannose, via an alpha-1,4 bond from a dolichol-phosphate-mannose (Dol-P-Man) to the glucosaminyl acyl phosphatidylinositol (GlcN-(acyl)PI) intermediate to generate alpha-D-Man-(1-&gt;4)-alpha-D-GlcN-(1-&gt;6)-(1-radyl,2-acyl-sn-glycero-3-phospho)-2-acyl-inositol and participates in the sixth step of the glycosylphosphatidylinositol-anchor biosynthesis. Probably acts by stabilizing the mannosyltransferase PIGM.</text>
</comment>
<feature type="non-terminal residue" evidence="11">
    <location>
        <position position="225"/>
    </location>
</feature>
<evidence type="ECO:0000256" key="9">
    <source>
        <dbReference type="ARBA" id="ARBA00023180"/>
    </source>
</evidence>
<evidence type="ECO:0000256" key="8">
    <source>
        <dbReference type="ARBA" id="ARBA00023136"/>
    </source>
</evidence>
<keyword evidence="7" id="KW-1133">Transmembrane helix</keyword>
<dbReference type="STRING" id="9244.A0A091IFQ6"/>
<dbReference type="PANTHER" id="PTHR28650:SF1">
    <property type="entry name" value="PHOSPHATIDYLINOSITOL-GLYCAN BIOSYNTHESIS CLASS X PROTEIN"/>
    <property type="match status" value="1"/>
</dbReference>
<keyword evidence="8" id="KW-0472">Membrane</keyword>
<evidence type="ECO:0000256" key="7">
    <source>
        <dbReference type="ARBA" id="ARBA00022989"/>
    </source>
</evidence>
<comment type="pathway">
    <text evidence="2 10">Glycolipid biosynthesis; glycosylphosphatidylinositol-anchor biosynthesis.</text>
</comment>
<evidence type="ECO:0000256" key="10">
    <source>
        <dbReference type="RuleBase" id="RU366056"/>
    </source>
</evidence>
<comment type="similarity">
    <text evidence="3 10">Belongs to the PIGX family.</text>
</comment>
<evidence type="ECO:0000256" key="2">
    <source>
        <dbReference type="ARBA" id="ARBA00004687"/>
    </source>
</evidence>
<dbReference type="GO" id="GO:0005789">
    <property type="term" value="C:endoplasmic reticulum membrane"/>
    <property type="evidence" value="ECO:0007669"/>
    <property type="project" value="UniProtKB-SubCell"/>
</dbReference>
<evidence type="ECO:0000256" key="1">
    <source>
        <dbReference type="ARBA" id="ARBA00004389"/>
    </source>
</evidence>
<organism evidence="11 12">
    <name type="scientific">Calypte anna</name>
    <name type="common">Anna's hummingbird</name>
    <name type="synonym">Archilochus anna</name>
    <dbReference type="NCBI Taxonomy" id="9244"/>
    <lineage>
        <taxon>Eukaryota</taxon>
        <taxon>Metazoa</taxon>
        <taxon>Chordata</taxon>
        <taxon>Craniata</taxon>
        <taxon>Vertebrata</taxon>
        <taxon>Euteleostomi</taxon>
        <taxon>Archelosauria</taxon>
        <taxon>Archosauria</taxon>
        <taxon>Dinosauria</taxon>
        <taxon>Saurischia</taxon>
        <taxon>Theropoda</taxon>
        <taxon>Coelurosauria</taxon>
        <taxon>Aves</taxon>
        <taxon>Neognathae</taxon>
        <taxon>Neoaves</taxon>
        <taxon>Strisores</taxon>
        <taxon>Apodiformes</taxon>
        <taxon>Trochilidae</taxon>
        <taxon>Calypte</taxon>
    </lineage>
</organism>
<dbReference type="Pfam" id="PF08320">
    <property type="entry name" value="PIG-X"/>
    <property type="match status" value="1"/>
</dbReference>
<dbReference type="Proteomes" id="UP000054308">
    <property type="component" value="Unassembled WGS sequence"/>
</dbReference>
<keyword evidence="5" id="KW-0812">Transmembrane</keyword>
<evidence type="ECO:0000256" key="6">
    <source>
        <dbReference type="ARBA" id="ARBA00022824"/>
    </source>
</evidence>
<dbReference type="EMBL" id="KL218526">
    <property type="protein sequence ID" value="KFP06323.1"/>
    <property type="molecule type" value="Genomic_DNA"/>
</dbReference>
<protein>
    <recommendedName>
        <fullName evidence="10">Phosphatidylinositol-glycan biosynthesis class X protein</fullName>
    </recommendedName>
</protein>
<evidence type="ECO:0000313" key="11">
    <source>
        <dbReference type="EMBL" id="KFP06323.1"/>
    </source>
</evidence>
<dbReference type="GO" id="GO:0006506">
    <property type="term" value="P:GPI anchor biosynthetic process"/>
    <property type="evidence" value="ECO:0007669"/>
    <property type="project" value="UniProtKB-UniPathway"/>
</dbReference>
<feature type="non-terminal residue" evidence="11">
    <location>
        <position position="1"/>
    </location>
</feature>
<reference evidence="11 12" key="1">
    <citation type="submission" date="2014-04" db="EMBL/GenBank/DDBJ databases">
        <title>Genome evolution of avian class.</title>
        <authorList>
            <person name="Zhang G."/>
            <person name="Li C."/>
        </authorList>
    </citation>
    <scope>NUCLEOTIDE SEQUENCE [LARGE SCALE GENOMIC DNA]</scope>
    <source>
        <strain evidence="11">BGI_N300</strain>
    </source>
</reference>
<evidence type="ECO:0000313" key="12">
    <source>
        <dbReference type="Proteomes" id="UP000054308"/>
    </source>
</evidence>
<dbReference type="PANTHER" id="PTHR28650">
    <property type="entry name" value="PHOSPHATIDYLINOSITOL-GLYCAN BIOSYNTHESIS CLASS X PROTEIN"/>
    <property type="match status" value="1"/>
</dbReference>
<dbReference type="InterPro" id="IPR040039">
    <property type="entry name" value="PIGX"/>
</dbReference>
<evidence type="ECO:0000256" key="3">
    <source>
        <dbReference type="ARBA" id="ARBA00010345"/>
    </source>
</evidence>
<sequence>CALAGVPATCPGVSVTQQLLKEGFHRELVVKVELGARGEDAGGCTVAARIHLPPGIFVDPYELASLQQHNLTKAVLIPDAIDVEAPEYLSTELHVLLSLEPHLQCSHCFQAALPVHGRYQRPAEESQEAWVVVQSPEALLCCCDNLLPAECWTLSAAEGAPCSGQAPGPCRWYRITQKPTPEELVLQVPVGLRHHSSLVCVLTLLATVLCSSLVLAAVCRYGHLS</sequence>
<gene>
    <name evidence="11" type="ORF">N300_15899</name>
</gene>
<dbReference type="SMART" id="SM00780">
    <property type="entry name" value="PIG-X"/>
    <property type="match status" value="1"/>
</dbReference>
<proteinExistence type="inferred from homology"/>
<dbReference type="InterPro" id="IPR013233">
    <property type="entry name" value="PIG-X/PBN1"/>
</dbReference>
<keyword evidence="6 10" id="KW-0256">Endoplasmic reticulum</keyword>
<comment type="subcellular location">
    <subcellularLocation>
        <location evidence="1 10">Endoplasmic reticulum membrane</location>
        <topology evidence="1 10">Single-pass membrane protein</topology>
    </subcellularLocation>
</comment>
<dbReference type="AlphaFoldDB" id="A0A091IFQ6"/>
<keyword evidence="12" id="KW-1185">Reference proteome</keyword>
<evidence type="ECO:0000256" key="4">
    <source>
        <dbReference type="ARBA" id="ARBA00022502"/>
    </source>
</evidence>
<evidence type="ECO:0000256" key="5">
    <source>
        <dbReference type="ARBA" id="ARBA00022692"/>
    </source>
</evidence>
<keyword evidence="9" id="KW-0325">Glycoprotein</keyword>
<name>A0A091IFQ6_CALAN</name>
<accession>A0A091IFQ6</accession>